<dbReference type="GO" id="GO:0009927">
    <property type="term" value="F:histidine phosphotransfer kinase activity"/>
    <property type="evidence" value="ECO:0007669"/>
    <property type="project" value="TreeGrafter"/>
</dbReference>
<dbReference type="Gene3D" id="3.40.50.2300">
    <property type="match status" value="1"/>
</dbReference>
<dbReference type="Pfam" id="PF00512">
    <property type="entry name" value="HisKA"/>
    <property type="match status" value="1"/>
</dbReference>
<keyword evidence="8" id="KW-0902">Two-component regulatory system</keyword>
<dbReference type="GO" id="GO:0000155">
    <property type="term" value="F:phosphorelay sensor kinase activity"/>
    <property type="evidence" value="ECO:0007669"/>
    <property type="project" value="InterPro"/>
</dbReference>
<keyword evidence="12" id="KW-0472">Membrane</keyword>
<evidence type="ECO:0000313" key="15">
    <source>
        <dbReference type="EMBL" id="QNL99721.1"/>
    </source>
</evidence>
<dbReference type="PANTHER" id="PTHR43047:SF72">
    <property type="entry name" value="OSMOSENSING HISTIDINE PROTEIN KINASE SLN1"/>
    <property type="match status" value="1"/>
</dbReference>
<feature type="transmembrane region" description="Helical" evidence="12">
    <location>
        <begin position="228"/>
        <end position="251"/>
    </location>
</feature>
<gene>
    <name evidence="15" type="ORF">H9Q76_13620</name>
</gene>
<evidence type="ECO:0000256" key="7">
    <source>
        <dbReference type="ARBA" id="ARBA00022777"/>
    </source>
</evidence>
<dbReference type="SMART" id="SM00387">
    <property type="entry name" value="HATPase_c"/>
    <property type="match status" value="1"/>
</dbReference>
<name>A0A7G9FME0_9FIRM</name>
<keyword evidence="12" id="KW-1133">Transmembrane helix</keyword>
<dbReference type="AlphaFoldDB" id="A0A7G9FME0"/>
<dbReference type="InterPro" id="IPR003661">
    <property type="entry name" value="HisK_dim/P_dom"/>
</dbReference>
<keyword evidence="16" id="KW-1185">Reference proteome</keyword>
<dbReference type="FunFam" id="3.30.565.10:FF:000010">
    <property type="entry name" value="Sensor histidine kinase RcsC"/>
    <property type="match status" value="1"/>
</dbReference>
<feature type="domain" description="Histidine kinase" evidence="13">
    <location>
        <begin position="285"/>
        <end position="509"/>
    </location>
</feature>
<keyword evidence="12" id="KW-0812">Transmembrane</keyword>
<dbReference type="CDD" id="cd17546">
    <property type="entry name" value="REC_hyHK_CKI1_RcsC-like"/>
    <property type="match status" value="1"/>
</dbReference>
<accession>A0A7G9FME0</accession>
<dbReference type="EC" id="2.7.13.3" evidence="3"/>
<dbReference type="Pfam" id="PF00072">
    <property type="entry name" value="Response_reg"/>
    <property type="match status" value="1"/>
</dbReference>
<comment type="similarity">
    <text evidence="2">In the N-terminal section; belongs to the phytochrome family.</text>
</comment>
<evidence type="ECO:0000256" key="9">
    <source>
        <dbReference type="ARBA" id="ARBA00024867"/>
    </source>
</evidence>
<comment type="catalytic activity">
    <reaction evidence="1">
        <text>ATP + protein L-histidine = ADP + protein N-phospho-L-histidine.</text>
        <dbReference type="EC" id="2.7.13.3"/>
    </reaction>
</comment>
<organism evidence="15 16">
    <name type="scientific">Wujia chipingensis</name>
    <dbReference type="NCBI Taxonomy" id="2763670"/>
    <lineage>
        <taxon>Bacteria</taxon>
        <taxon>Bacillati</taxon>
        <taxon>Bacillota</taxon>
        <taxon>Clostridia</taxon>
        <taxon>Lachnospirales</taxon>
        <taxon>Lachnospiraceae</taxon>
        <taxon>Wujia</taxon>
    </lineage>
</organism>
<evidence type="ECO:0000256" key="1">
    <source>
        <dbReference type="ARBA" id="ARBA00000085"/>
    </source>
</evidence>
<dbReference type="GO" id="GO:0005886">
    <property type="term" value="C:plasma membrane"/>
    <property type="evidence" value="ECO:0007669"/>
    <property type="project" value="TreeGrafter"/>
</dbReference>
<proteinExistence type="inferred from homology"/>
<dbReference type="SUPFAM" id="SSF52172">
    <property type="entry name" value="CheY-like"/>
    <property type="match status" value="1"/>
</dbReference>
<dbReference type="InterPro" id="IPR005467">
    <property type="entry name" value="His_kinase_dom"/>
</dbReference>
<evidence type="ECO:0000313" key="16">
    <source>
        <dbReference type="Proteomes" id="UP000515819"/>
    </source>
</evidence>
<evidence type="ECO:0000256" key="4">
    <source>
        <dbReference type="ARBA" id="ARBA00018672"/>
    </source>
</evidence>
<dbReference type="EMBL" id="CP060632">
    <property type="protein sequence ID" value="QNL99721.1"/>
    <property type="molecule type" value="Genomic_DNA"/>
</dbReference>
<dbReference type="Gene3D" id="3.30.565.10">
    <property type="entry name" value="Histidine kinase-like ATPase, C-terminal domain"/>
    <property type="match status" value="1"/>
</dbReference>
<evidence type="ECO:0000256" key="5">
    <source>
        <dbReference type="ARBA" id="ARBA00022553"/>
    </source>
</evidence>
<dbReference type="SMART" id="SM00448">
    <property type="entry name" value="REC"/>
    <property type="match status" value="1"/>
</dbReference>
<evidence type="ECO:0000256" key="6">
    <source>
        <dbReference type="ARBA" id="ARBA00022679"/>
    </source>
</evidence>
<evidence type="ECO:0000256" key="10">
    <source>
        <dbReference type="ARBA" id="ARBA00074306"/>
    </source>
</evidence>
<dbReference type="InterPro" id="IPR001789">
    <property type="entry name" value="Sig_transdc_resp-reg_receiver"/>
</dbReference>
<keyword evidence="5 11" id="KW-0597">Phosphoprotein</keyword>
<dbReference type="SMART" id="SM00388">
    <property type="entry name" value="HisKA"/>
    <property type="match status" value="1"/>
</dbReference>
<dbReference type="PRINTS" id="PR00344">
    <property type="entry name" value="BCTRLSENSOR"/>
</dbReference>
<reference evidence="15 16" key="1">
    <citation type="submission" date="2020-08" db="EMBL/GenBank/DDBJ databases">
        <authorList>
            <person name="Liu C."/>
            <person name="Sun Q."/>
        </authorList>
    </citation>
    <scope>NUCLEOTIDE SEQUENCE [LARGE SCALE GENOMIC DNA]</scope>
    <source>
        <strain evidence="15 16">NSJ-4</strain>
    </source>
</reference>
<sequence>MFRCAFLKGWSCMEKKIKEGIHLKKNKRFVKQKISGKIFVLMGLAIILAIAAYTFILQSAYTKTALETEISRDRASADAVHKLVDGKIGGEDFSQIKDRSDEETQFYKDISCYLNEIRTLNSTRYIYIATRDEEGKLIYVVDGLDPDAGDVRHPGDYIEDEMVPYIERALSGENVYSQDIVDTTWGPIFTACYPVRSNLDGTGDIVGAFCMEMDMQSAYGMVVKTNKISVICGTIVGLVLMMICLSTYFIYQKSKEEERKQKQLLLEAAEKADAANQAKSTFLLNMSHDIRTPMNAIIGFTNIALHQNVVADIHGSLEKVRESSNHLLSLLNDVLDLSRIESGKAVFSPEPVDITKLTDNVLAIMKGLLYNRDLKFEVYRERPKNPYVLADAARIREVLTNLLGNAVKFTKDGGMVTLDISSHPGEDDKHMIVRYIVKDNGIGMSEGFQKKLFKPFSQEDDSGARTQYKGTGLGMAITKEYVHMMGGKIDVESKKGIGTTFTVEIPLELTEQDIHQKQEEPVYRDLTGVNVLMAEDNDLNAELATVMLEDAGMVVTRASDGKEAVERFKNHPRGTYDIILMDIMMPNMDGHQAAKTIRAMEKERPDASSIPIIALSANAFAEDVKASVDSGMNGHISKPFDMEEVTATIAKYVKL</sequence>
<feature type="transmembrane region" description="Helical" evidence="12">
    <location>
        <begin position="34"/>
        <end position="56"/>
    </location>
</feature>
<protein>
    <recommendedName>
        <fullName evidence="10">Circadian input-output histidine kinase CikA</fullName>
        <ecNumber evidence="3">2.7.13.3</ecNumber>
    </recommendedName>
    <alternativeName>
        <fullName evidence="4">Stage 0 sporulation protein A homolog</fullName>
    </alternativeName>
</protein>
<dbReference type="InterPro" id="IPR036097">
    <property type="entry name" value="HisK_dim/P_sf"/>
</dbReference>
<dbReference type="PROSITE" id="PS50110">
    <property type="entry name" value="RESPONSE_REGULATORY"/>
    <property type="match status" value="1"/>
</dbReference>
<keyword evidence="6" id="KW-0808">Transferase</keyword>
<feature type="modified residue" description="4-aspartylphosphate" evidence="11">
    <location>
        <position position="582"/>
    </location>
</feature>
<evidence type="ECO:0000259" key="13">
    <source>
        <dbReference type="PROSITE" id="PS50109"/>
    </source>
</evidence>
<dbReference type="CDD" id="cd00082">
    <property type="entry name" value="HisKA"/>
    <property type="match status" value="1"/>
</dbReference>
<dbReference type="InterPro" id="IPR004358">
    <property type="entry name" value="Sig_transdc_His_kin-like_C"/>
</dbReference>
<keyword evidence="7" id="KW-0418">Kinase</keyword>
<feature type="domain" description="Response regulatory" evidence="14">
    <location>
        <begin position="530"/>
        <end position="653"/>
    </location>
</feature>
<dbReference type="Proteomes" id="UP000515819">
    <property type="component" value="Chromosome"/>
</dbReference>
<dbReference type="InterPro" id="IPR003594">
    <property type="entry name" value="HATPase_dom"/>
</dbReference>
<evidence type="ECO:0000256" key="11">
    <source>
        <dbReference type="PROSITE-ProRule" id="PRU00169"/>
    </source>
</evidence>
<evidence type="ECO:0000256" key="8">
    <source>
        <dbReference type="ARBA" id="ARBA00023012"/>
    </source>
</evidence>
<dbReference type="PANTHER" id="PTHR43047">
    <property type="entry name" value="TWO-COMPONENT HISTIDINE PROTEIN KINASE"/>
    <property type="match status" value="1"/>
</dbReference>
<dbReference type="Pfam" id="PF02518">
    <property type="entry name" value="HATPase_c"/>
    <property type="match status" value="1"/>
</dbReference>
<evidence type="ECO:0000256" key="12">
    <source>
        <dbReference type="SAM" id="Phobius"/>
    </source>
</evidence>
<dbReference type="PROSITE" id="PS50109">
    <property type="entry name" value="HIS_KIN"/>
    <property type="match status" value="1"/>
</dbReference>
<comment type="function">
    <text evidence="9">May play the central regulatory role in sporulation. It may be an element of the effector pathway responsible for the activation of sporulation genes in response to nutritional stress. Spo0A may act in concert with spo0H (a sigma factor) to control the expression of some genes that are critical to the sporulation process.</text>
</comment>
<evidence type="ECO:0000256" key="2">
    <source>
        <dbReference type="ARBA" id="ARBA00006402"/>
    </source>
</evidence>
<dbReference type="Gene3D" id="1.10.287.130">
    <property type="match status" value="1"/>
</dbReference>
<dbReference type="SUPFAM" id="SSF47384">
    <property type="entry name" value="Homodimeric domain of signal transducing histidine kinase"/>
    <property type="match status" value="1"/>
</dbReference>
<dbReference type="SUPFAM" id="SSF55874">
    <property type="entry name" value="ATPase domain of HSP90 chaperone/DNA topoisomerase II/histidine kinase"/>
    <property type="match status" value="1"/>
</dbReference>
<evidence type="ECO:0000259" key="14">
    <source>
        <dbReference type="PROSITE" id="PS50110"/>
    </source>
</evidence>
<evidence type="ECO:0000256" key="3">
    <source>
        <dbReference type="ARBA" id="ARBA00012438"/>
    </source>
</evidence>
<dbReference type="InterPro" id="IPR011006">
    <property type="entry name" value="CheY-like_superfamily"/>
</dbReference>
<dbReference type="KEGG" id="wcp:H9Q76_13620"/>
<dbReference type="InterPro" id="IPR036890">
    <property type="entry name" value="HATPase_C_sf"/>
</dbReference>
<dbReference type="CDD" id="cd16922">
    <property type="entry name" value="HATPase_EvgS-ArcB-TorS-like"/>
    <property type="match status" value="1"/>
</dbReference>